<sequence length="428" mass="46232">MKYQVLFLIVLSSMTSLAQQTSSKEELMLGFLEANARDQINFLEKTVNINSGTLNLEGVREVGMHYKKELDDLGFETRWISMPDSLNRAGHLFAEINGGSGKTILLIGHLDTVFEEDHEFQSFSRTGDTAEGPGANDMKGGNAIIIYALKALEAAGELENKHIIVAFTGDEEKPGHPLSVSRYDLVEAGKKADIALGFETASGMNYATVARRGSSGWTLKVKGKQAHSSGIFSKNTGAGAIFEAARILHSFYEDVKGEDLLSFNPGVILGGTNVRYDTNASTGTAFGKTNVVASELEVYGGLRFISEEQKEKTREKMRDIVRNNLPQTSAVISFSDAYPAMEPTEGNAKLLEVLDEVSQSLGYGEVKAYDPGKRGAADISFIAQYVDGLDGLGAMGSGAHSPSETVNLETFIPLTQRAAVLIHRLGSE</sequence>
<dbReference type="InterPro" id="IPR001261">
    <property type="entry name" value="ArgE/DapE_CS"/>
</dbReference>
<keyword evidence="7" id="KW-0121">Carboxypeptidase</keyword>
<dbReference type="Pfam" id="PF07687">
    <property type="entry name" value="M20_dimer"/>
    <property type="match status" value="1"/>
</dbReference>
<dbReference type="PROSITE" id="PS00758">
    <property type="entry name" value="ARGE_DAPE_CPG2_1"/>
    <property type="match status" value="1"/>
</dbReference>
<comment type="cofactor">
    <cofactor evidence="1">
        <name>Zn(2+)</name>
        <dbReference type="ChEBI" id="CHEBI:29105"/>
    </cofactor>
</comment>
<keyword evidence="5" id="KW-0732">Signal</keyword>
<protein>
    <submittedName>
        <fullName evidence="7">Glutamate carboxypeptidase</fullName>
    </submittedName>
</protein>
<evidence type="ECO:0000256" key="5">
    <source>
        <dbReference type="SAM" id="SignalP"/>
    </source>
</evidence>
<evidence type="ECO:0000256" key="1">
    <source>
        <dbReference type="ARBA" id="ARBA00001947"/>
    </source>
</evidence>
<keyword evidence="8" id="KW-1185">Reference proteome</keyword>
<keyword evidence="2" id="KW-0479">Metal-binding</keyword>
<keyword evidence="7" id="KW-0645">Protease</keyword>
<dbReference type="AlphaFoldDB" id="A0A1G7YFY8"/>
<dbReference type="PANTHER" id="PTHR43808:SF32">
    <property type="entry name" value="ARGE_DAPE-RELATED DEACYLASE"/>
    <property type="match status" value="1"/>
</dbReference>
<dbReference type="Pfam" id="PF01546">
    <property type="entry name" value="Peptidase_M20"/>
    <property type="match status" value="1"/>
</dbReference>
<dbReference type="InterPro" id="IPR036264">
    <property type="entry name" value="Bact_exopeptidase_dim_dom"/>
</dbReference>
<dbReference type="STRING" id="470826.SAMN04488027_11244"/>
<dbReference type="SUPFAM" id="SSF55031">
    <property type="entry name" value="Bacterial exopeptidase dimerisation domain"/>
    <property type="match status" value="1"/>
</dbReference>
<evidence type="ECO:0000256" key="3">
    <source>
        <dbReference type="ARBA" id="ARBA00022801"/>
    </source>
</evidence>
<evidence type="ECO:0000256" key="2">
    <source>
        <dbReference type="ARBA" id="ARBA00022723"/>
    </source>
</evidence>
<reference evidence="7 8" key="1">
    <citation type="submission" date="2016-10" db="EMBL/GenBank/DDBJ databases">
        <authorList>
            <person name="de Groot N.N."/>
        </authorList>
    </citation>
    <scope>NUCLEOTIDE SEQUENCE [LARGE SCALE GENOMIC DNA]</scope>
    <source>
        <strain evidence="7 8">DSM 19803</strain>
    </source>
</reference>
<dbReference type="InterPro" id="IPR050072">
    <property type="entry name" value="Peptidase_M20A"/>
</dbReference>
<dbReference type="Proteomes" id="UP000199296">
    <property type="component" value="Unassembled WGS sequence"/>
</dbReference>
<dbReference type="Gene3D" id="3.40.630.10">
    <property type="entry name" value="Zn peptidases"/>
    <property type="match status" value="1"/>
</dbReference>
<feature type="domain" description="Peptidase M20 dimerisation" evidence="6">
    <location>
        <begin position="209"/>
        <end position="327"/>
    </location>
</feature>
<accession>A0A1G7YFY8</accession>
<evidence type="ECO:0000259" key="6">
    <source>
        <dbReference type="Pfam" id="PF07687"/>
    </source>
</evidence>
<feature type="chain" id="PRO_5011649434" evidence="5">
    <location>
        <begin position="19"/>
        <end position="428"/>
    </location>
</feature>
<feature type="signal peptide" evidence="5">
    <location>
        <begin position="1"/>
        <end position="18"/>
    </location>
</feature>
<dbReference type="InterPro" id="IPR011650">
    <property type="entry name" value="Peptidase_M20_dimer"/>
</dbReference>
<dbReference type="PANTHER" id="PTHR43808">
    <property type="entry name" value="ACETYLORNITHINE DEACETYLASE"/>
    <property type="match status" value="1"/>
</dbReference>
<dbReference type="OrthoDB" id="9783294at2"/>
<keyword evidence="3" id="KW-0378">Hydrolase</keyword>
<dbReference type="Gene3D" id="3.30.70.360">
    <property type="match status" value="1"/>
</dbReference>
<dbReference type="EMBL" id="FNCW01000012">
    <property type="protein sequence ID" value="SDG95502.1"/>
    <property type="molecule type" value="Genomic_DNA"/>
</dbReference>
<name>A0A1G7YFY8_9FLAO</name>
<evidence type="ECO:0000313" key="8">
    <source>
        <dbReference type="Proteomes" id="UP000199296"/>
    </source>
</evidence>
<gene>
    <name evidence="7" type="ORF">SAMN04488027_11244</name>
</gene>
<dbReference type="RefSeq" id="WP_093368849.1">
    <property type="nucleotide sequence ID" value="NZ_FNCW01000012.1"/>
</dbReference>
<dbReference type="SUPFAM" id="SSF53187">
    <property type="entry name" value="Zn-dependent exopeptidases"/>
    <property type="match status" value="1"/>
</dbReference>
<dbReference type="GO" id="GO:0046872">
    <property type="term" value="F:metal ion binding"/>
    <property type="evidence" value="ECO:0007669"/>
    <property type="project" value="UniProtKB-KW"/>
</dbReference>
<evidence type="ECO:0000256" key="4">
    <source>
        <dbReference type="ARBA" id="ARBA00022833"/>
    </source>
</evidence>
<proteinExistence type="predicted"/>
<organism evidence="7 8">
    <name type="scientific">Psychroflexus sediminis</name>
    <dbReference type="NCBI Taxonomy" id="470826"/>
    <lineage>
        <taxon>Bacteria</taxon>
        <taxon>Pseudomonadati</taxon>
        <taxon>Bacteroidota</taxon>
        <taxon>Flavobacteriia</taxon>
        <taxon>Flavobacteriales</taxon>
        <taxon>Flavobacteriaceae</taxon>
        <taxon>Psychroflexus</taxon>
    </lineage>
</organism>
<dbReference type="InterPro" id="IPR002933">
    <property type="entry name" value="Peptidase_M20"/>
</dbReference>
<evidence type="ECO:0000313" key="7">
    <source>
        <dbReference type="EMBL" id="SDG95502.1"/>
    </source>
</evidence>
<dbReference type="GO" id="GO:0004180">
    <property type="term" value="F:carboxypeptidase activity"/>
    <property type="evidence" value="ECO:0007669"/>
    <property type="project" value="UniProtKB-KW"/>
</dbReference>
<keyword evidence="4" id="KW-0862">Zinc</keyword>